<reference evidence="2 3" key="1">
    <citation type="submission" date="2020-10" db="EMBL/GenBank/DDBJ databases">
        <title>Sequencing the genomes of 1000 actinobacteria strains.</title>
        <authorList>
            <person name="Klenk H.-P."/>
        </authorList>
    </citation>
    <scope>NUCLEOTIDE SEQUENCE [LARGE SCALE GENOMIC DNA]</scope>
    <source>
        <strain evidence="2 3">DSM 43173</strain>
    </source>
</reference>
<proteinExistence type="predicted"/>
<feature type="region of interest" description="Disordered" evidence="1">
    <location>
        <begin position="106"/>
        <end position="148"/>
    </location>
</feature>
<gene>
    <name evidence="2" type="ORF">H4W80_009230</name>
</gene>
<protein>
    <submittedName>
        <fullName evidence="2">Uncharacterized protein</fullName>
    </submittedName>
</protein>
<dbReference type="Proteomes" id="UP000633509">
    <property type="component" value="Unassembled WGS sequence"/>
</dbReference>
<dbReference type="RefSeq" id="WP_192790755.1">
    <property type="nucleotide sequence ID" value="NZ_JADBEK010000001.1"/>
</dbReference>
<evidence type="ECO:0000313" key="3">
    <source>
        <dbReference type="Proteomes" id="UP000633509"/>
    </source>
</evidence>
<comment type="caution">
    <text evidence="2">The sequence shown here is derived from an EMBL/GenBank/DDBJ whole genome shotgun (WGS) entry which is preliminary data.</text>
</comment>
<sequence>MRFPIDTSQLGFTVASPPTPAKDFATKKVKVTEDGLPIMVVRLLAMDGSDSTMIKFNLAGEQHHLVPGLPVRVEGLAYGTAKDGDVRWWSATGVVPLNGGAGHIAPASNGSPAAGEQGAAAGTRGRNPIGAARHSVASAAGESSGGEG</sequence>
<accession>A0ABR9MDH0</accession>
<name>A0ABR9MDH0_9ACTN</name>
<evidence type="ECO:0000313" key="2">
    <source>
        <dbReference type="EMBL" id="MBE1590972.1"/>
    </source>
</evidence>
<keyword evidence="3" id="KW-1185">Reference proteome</keyword>
<dbReference type="EMBL" id="JADBEK010000001">
    <property type="protein sequence ID" value="MBE1590972.1"/>
    <property type="molecule type" value="Genomic_DNA"/>
</dbReference>
<evidence type="ECO:0000256" key="1">
    <source>
        <dbReference type="SAM" id="MobiDB-lite"/>
    </source>
</evidence>
<organism evidence="2 3">
    <name type="scientific">Nonomuraea angiospora</name>
    <dbReference type="NCBI Taxonomy" id="46172"/>
    <lineage>
        <taxon>Bacteria</taxon>
        <taxon>Bacillati</taxon>
        <taxon>Actinomycetota</taxon>
        <taxon>Actinomycetes</taxon>
        <taxon>Streptosporangiales</taxon>
        <taxon>Streptosporangiaceae</taxon>
        <taxon>Nonomuraea</taxon>
    </lineage>
</organism>